<sequence>MAASFAKRQTTRFLGPLLSSSLPHLCTRNGVPGSTRISPLLTQFVDSNSVKSPPSSPIQKLSFPDSFTYRFCAKFSSQLHTLPRRNPSSIHQKFLLKPKRSDLSGLSLLTNNQRAVFSSSSEQAELPSGGGGKTLSGDETKRVEIYEPRFDRSESAQANETRDAICIRMAICCCLVALVLITWLHYPLRILYVIPAVVAKQGNFVAPTKVAPPTFDDCINKLKMLGWEKDEPLYRVALAILCDPNDLYREAWMKIDPEHLQNWVEMIGKKLGFM</sequence>
<keyword evidence="2" id="KW-0472">Membrane</keyword>
<evidence type="ECO:0000313" key="3">
    <source>
        <dbReference type="EMBL" id="CAH9122181.1"/>
    </source>
</evidence>
<evidence type="ECO:0000256" key="2">
    <source>
        <dbReference type="SAM" id="Phobius"/>
    </source>
</evidence>
<comment type="caution">
    <text evidence="3">The sequence shown here is derived from an EMBL/GenBank/DDBJ whole genome shotgun (WGS) entry which is preliminary data.</text>
</comment>
<accession>A0AAV0EHA7</accession>
<proteinExistence type="predicted"/>
<evidence type="ECO:0000313" key="4">
    <source>
        <dbReference type="Proteomes" id="UP001152523"/>
    </source>
</evidence>
<evidence type="ECO:0000256" key="1">
    <source>
        <dbReference type="SAM" id="MobiDB-lite"/>
    </source>
</evidence>
<organism evidence="3 4">
    <name type="scientific">Cuscuta epithymum</name>
    <dbReference type="NCBI Taxonomy" id="186058"/>
    <lineage>
        <taxon>Eukaryota</taxon>
        <taxon>Viridiplantae</taxon>
        <taxon>Streptophyta</taxon>
        <taxon>Embryophyta</taxon>
        <taxon>Tracheophyta</taxon>
        <taxon>Spermatophyta</taxon>
        <taxon>Magnoliopsida</taxon>
        <taxon>eudicotyledons</taxon>
        <taxon>Gunneridae</taxon>
        <taxon>Pentapetalae</taxon>
        <taxon>asterids</taxon>
        <taxon>lamiids</taxon>
        <taxon>Solanales</taxon>
        <taxon>Convolvulaceae</taxon>
        <taxon>Cuscuteae</taxon>
        <taxon>Cuscuta</taxon>
        <taxon>Cuscuta subgen. Cuscuta</taxon>
    </lineage>
</organism>
<dbReference type="AlphaFoldDB" id="A0AAV0EHA7"/>
<dbReference type="Proteomes" id="UP001152523">
    <property type="component" value="Unassembled WGS sequence"/>
</dbReference>
<feature type="transmembrane region" description="Helical" evidence="2">
    <location>
        <begin position="165"/>
        <end position="186"/>
    </location>
</feature>
<gene>
    <name evidence="3" type="ORF">CEPIT_LOCUS24281</name>
</gene>
<name>A0AAV0EHA7_9ASTE</name>
<protein>
    <submittedName>
        <fullName evidence="3">Uncharacterized protein</fullName>
    </submittedName>
</protein>
<reference evidence="3" key="1">
    <citation type="submission" date="2022-07" db="EMBL/GenBank/DDBJ databases">
        <authorList>
            <person name="Macas J."/>
            <person name="Novak P."/>
            <person name="Neumann P."/>
        </authorList>
    </citation>
    <scope>NUCLEOTIDE SEQUENCE</scope>
</reference>
<dbReference type="EMBL" id="CAMAPF010000924">
    <property type="protein sequence ID" value="CAH9122181.1"/>
    <property type="molecule type" value="Genomic_DNA"/>
</dbReference>
<keyword evidence="2" id="KW-0812">Transmembrane</keyword>
<keyword evidence="4" id="KW-1185">Reference proteome</keyword>
<feature type="region of interest" description="Disordered" evidence="1">
    <location>
        <begin position="119"/>
        <end position="138"/>
    </location>
</feature>
<keyword evidence="2" id="KW-1133">Transmembrane helix</keyword>